<dbReference type="InterPro" id="IPR006680">
    <property type="entry name" value="Amidohydro-rel"/>
</dbReference>
<dbReference type="PANTHER" id="PTHR43135">
    <property type="entry name" value="ALPHA-D-RIBOSE 1-METHYLPHOSPHONATE 5-TRIPHOSPHATE DIPHOSPHATASE"/>
    <property type="match status" value="1"/>
</dbReference>
<dbReference type="EMBL" id="JACRTC010000001">
    <property type="protein sequence ID" value="MBC8569799.1"/>
    <property type="molecule type" value="Genomic_DNA"/>
</dbReference>
<dbReference type="RefSeq" id="WP_262396886.1">
    <property type="nucleotide sequence ID" value="NZ_JACRTC010000001.1"/>
</dbReference>
<reference evidence="2" key="1">
    <citation type="submission" date="2020-08" db="EMBL/GenBank/DDBJ databases">
        <title>Genome public.</title>
        <authorList>
            <person name="Liu C."/>
            <person name="Sun Q."/>
        </authorList>
    </citation>
    <scope>NUCLEOTIDE SEQUENCE</scope>
    <source>
        <strain evidence="2">NSJ-54</strain>
    </source>
</reference>
<dbReference type="Proteomes" id="UP000660861">
    <property type="component" value="Unassembled WGS sequence"/>
</dbReference>
<dbReference type="SUPFAM" id="SSF51338">
    <property type="entry name" value="Composite domain of metallo-dependent hydrolases"/>
    <property type="match status" value="1"/>
</dbReference>
<dbReference type="GO" id="GO:0016810">
    <property type="term" value="F:hydrolase activity, acting on carbon-nitrogen (but not peptide) bonds"/>
    <property type="evidence" value="ECO:0007669"/>
    <property type="project" value="InterPro"/>
</dbReference>
<dbReference type="InterPro" id="IPR051781">
    <property type="entry name" value="Metallo-dep_Hydrolase"/>
</dbReference>
<proteinExistence type="predicted"/>
<dbReference type="InterPro" id="IPR011059">
    <property type="entry name" value="Metal-dep_hydrolase_composite"/>
</dbReference>
<dbReference type="AlphaFoldDB" id="A0A926ECN8"/>
<name>A0A926ECN8_9FIRM</name>
<dbReference type="InterPro" id="IPR032466">
    <property type="entry name" value="Metal_Hydrolase"/>
</dbReference>
<dbReference type="CDD" id="cd01309">
    <property type="entry name" value="Met_dep_hydrolase_C"/>
    <property type="match status" value="1"/>
</dbReference>
<accession>A0A926ECN8</accession>
<evidence type="ECO:0000313" key="3">
    <source>
        <dbReference type="Proteomes" id="UP000660861"/>
    </source>
</evidence>
<protein>
    <submittedName>
        <fullName evidence="2">Amidohydrolase</fullName>
    </submittedName>
</protein>
<dbReference type="Pfam" id="PF01979">
    <property type="entry name" value="Amidohydro_1"/>
    <property type="match status" value="1"/>
</dbReference>
<evidence type="ECO:0000313" key="2">
    <source>
        <dbReference type="EMBL" id="MBC8569799.1"/>
    </source>
</evidence>
<feature type="domain" description="Amidohydrolase-related" evidence="1">
    <location>
        <begin position="50"/>
        <end position="382"/>
    </location>
</feature>
<gene>
    <name evidence="2" type="ORF">H8709_03030</name>
</gene>
<dbReference type="PANTHER" id="PTHR43135:SF3">
    <property type="entry name" value="ALPHA-D-RIBOSE 1-METHYLPHOSPHONATE 5-TRIPHOSPHATE DIPHOSPHATASE"/>
    <property type="match status" value="1"/>
</dbReference>
<comment type="caution">
    <text evidence="2">The sequence shown here is derived from an EMBL/GenBank/DDBJ whole genome shotgun (WGS) entry which is preliminary data.</text>
</comment>
<sequence length="383" mass="41924">MYLIHAKINTVTQGVIEEGYLKIEDGVIAQMGPMEELEEQGEAIDLHGFTVYPGFIDAHTHLGMWEDGLGFEGDDGNEDTDPTTPHLRAFDAINPLDRCFEEARQAGVTTVITGPGSANPISGQMVAMKTRGVRMEDCVIKEPVAMKFALGENPKGTYHPKGETPVTRMATAALIREQLYKARRYMQDLEKAQEDEDCDEPEYDMKCEALLPVLRREVKAHIHAHRADDIFTAVRLAKEFDLDYVVVHGTEGYKIADALREEGAKVITGPLLCDRSKPELKELSPQNPGLLTLSGVEVAICTDHPVIPIQYLPLCAGLAVKEGMAYDEALKAITITPARICGIDSRVGSIEVGKDADLVVFAGDPFSVYAKPKLVMIGGSIVM</sequence>
<dbReference type="Gene3D" id="3.20.20.140">
    <property type="entry name" value="Metal-dependent hydrolases"/>
    <property type="match status" value="1"/>
</dbReference>
<dbReference type="SUPFAM" id="SSF51556">
    <property type="entry name" value="Metallo-dependent hydrolases"/>
    <property type="match status" value="1"/>
</dbReference>
<organism evidence="2 3">
    <name type="scientific">Zongyangia hominis</name>
    <dbReference type="NCBI Taxonomy" id="2763677"/>
    <lineage>
        <taxon>Bacteria</taxon>
        <taxon>Bacillati</taxon>
        <taxon>Bacillota</taxon>
        <taxon>Clostridia</taxon>
        <taxon>Eubacteriales</taxon>
        <taxon>Oscillospiraceae</taxon>
        <taxon>Zongyangia</taxon>
    </lineage>
</organism>
<evidence type="ECO:0000259" key="1">
    <source>
        <dbReference type="Pfam" id="PF01979"/>
    </source>
</evidence>
<keyword evidence="3" id="KW-1185">Reference proteome</keyword>